<name>A0A5B9QX88_9BACT</name>
<dbReference type="RefSeq" id="WP_148080619.1">
    <property type="nucleotide sequence ID" value="NZ_CP042914.1"/>
</dbReference>
<organism evidence="2 3">
    <name type="scientific">Roseimaritima ulvae</name>
    <dbReference type="NCBI Taxonomy" id="980254"/>
    <lineage>
        <taxon>Bacteria</taxon>
        <taxon>Pseudomonadati</taxon>
        <taxon>Planctomycetota</taxon>
        <taxon>Planctomycetia</taxon>
        <taxon>Pirellulales</taxon>
        <taxon>Pirellulaceae</taxon>
        <taxon>Roseimaritima</taxon>
    </lineage>
</organism>
<accession>A0A5B9QX88</accession>
<proteinExistence type="predicted"/>
<gene>
    <name evidence="2" type="ORF">UC8_56790</name>
</gene>
<protein>
    <recommendedName>
        <fullName evidence="4">Cytochrome C</fullName>
    </recommendedName>
</protein>
<dbReference type="EMBL" id="CP042914">
    <property type="protein sequence ID" value="QEG43628.1"/>
    <property type="molecule type" value="Genomic_DNA"/>
</dbReference>
<dbReference type="AlphaFoldDB" id="A0A5B9QX88"/>
<keyword evidence="3" id="KW-1185">Reference proteome</keyword>
<feature type="signal peptide" evidence="1">
    <location>
        <begin position="1"/>
        <end position="29"/>
    </location>
</feature>
<dbReference type="OrthoDB" id="286349at2"/>
<sequence length="167" mass="18426" precursor="true">MKGVFSKRGTVTGMLAACVAVMGTLWVQADPPATPINRAPGALMRSKMVHSQQVLEALLRKDLDGVARGAEQMKHISEAAEWPRARDEVYEHFGMVFRRQCNQLHSLASQGNHEGATFTYLQMTTTCIQCHDYVRDSLRVARRGRGGAQLIPSTWPQQEVSGGTDSN</sequence>
<evidence type="ECO:0008006" key="4">
    <source>
        <dbReference type="Google" id="ProtNLM"/>
    </source>
</evidence>
<reference evidence="2 3" key="1">
    <citation type="submission" date="2019-08" db="EMBL/GenBank/DDBJ databases">
        <title>Deep-cultivation of Planctomycetes and their phenomic and genomic characterization uncovers novel biology.</title>
        <authorList>
            <person name="Wiegand S."/>
            <person name="Jogler M."/>
            <person name="Boedeker C."/>
            <person name="Pinto D."/>
            <person name="Vollmers J."/>
            <person name="Rivas-Marin E."/>
            <person name="Kohn T."/>
            <person name="Peeters S.H."/>
            <person name="Heuer A."/>
            <person name="Rast P."/>
            <person name="Oberbeckmann S."/>
            <person name="Bunk B."/>
            <person name="Jeske O."/>
            <person name="Meyerdierks A."/>
            <person name="Storesund J.E."/>
            <person name="Kallscheuer N."/>
            <person name="Luecker S."/>
            <person name="Lage O.M."/>
            <person name="Pohl T."/>
            <person name="Merkel B.J."/>
            <person name="Hornburger P."/>
            <person name="Mueller R.-W."/>
            <person name="Bruemmer F."/>
            <person name="Labrenz M."/>
            <person name="Spormann A.M."/>
            <person name="Op den Camp H."/>
            <person name="Overmann J."/>
            <person name="Amann R."/>
            <person name="Jetten M.S.M."/>
            <person name="Mascher T."/>
            <person name="Medema M.H."/>
            <person name="Devos D.P."/>
            <person name="Kaster A.-K."/>
            <person name="Ovreas L."/>
            <person name="Rohde M."/>
            <person name="Galperin M.Y."/>
            <person name="Jogler C."/>
        </authorList>
    </citation>
    <scope>NUCLEOTIDE SEQUENCE [LARGE SCALE GENOMIC DNA]</scope>
    <source>
        <strain evidence="2 3">UC8</strain>
    </source>
</reference>
<feature type="chain" id="PRO_5022912279" description="Cytochrome C" evidence="1">
    <location>
        <begin position="30"/>
        <end position="167"/>
    </location>
</feature>
<dbReference type="Proteomes" id="UP000325286">
    <property type="component" value="Chromosome"/>
</dbReference>
<evidence type="ECO:0000313" key="2">
    <source>
        <dbReference type="EMBL" id="QEG43628.1"/>
    </source>
</evidence>
<evidence type="ECO:0000256" key="1">
    <source>
        <dbReference type="SAM" id="SignalP"/>
    </source>
</evidence>
<dbReference type="KEGG" id="rul:UC8_56790"/>
<keyword evidence="1" id="KW-0732">Signal</keyword>
<evidence type="ECO:0000313" key="3">
    <source>
        <dbReference type="Proteomes" id="UP000325286"/>
    </source>
</evidence>